<sequence length="558" mass="63728">MEMMPKARKYIRIGFIIVALLTVIVLCTGWYLSRHWKKVLNTQLKEYVKDMSDSLYTLQYADLHLNVLAGTISLHKASLVIDTAVYRKLREQQKAPSFLYTLSVDDLELRHVKLWRYFGQKEVNAGALVLQSPHIILEQNAGNIDTSQKRTAYQNISSKIKSLYIGRLLLDNSHLKYTYIKKDSSLMMTELHELKVNVNDLLIDSIALKDPTRFLYARNYELDLHNYRHRTKDSLYWMHIRDVHYSAAERTFTIGQFEVEPRYNKADFDKQIGTQQDRFHVRLDGINIRNLRPTELLQDQVIWADKIDINGGLVDIYRNRTLPMPPGNKLGQYPNQLLAKLPIPVRIDSLEGSRVHIKYTELSPESNQSGVVSFKNTHGLFRNITNMDSLVAQNNHCIADMDAIFMESGKLMARFDFILGDKAGSFGVSGQLKSMNGKQLTPITQPLGKIEIKSCNIQDLTFTIKGNEKSAAGTVKFIYNDLKIAILKQEGNSQQYKRKGLLSLVANALVIKDSNPLPGEGVRVSHPQYTRDIKKSFFNLVWKTLFTGVKETAGTGRL</sequence>
<feature type="transmembrane region" description="Helical" evidence="1">
    <location>
        <begin position="12"/>
        <end position="32"/>
    </location>
</feature>
<comment type="caution">
    <text evidence="2">The sequence shown here is derived from an EMBL/GenBank/DDBJ whole genome shotgun (WGS) entry which is preliminary data.</text>
</comment>
<reference evidence="2 3" key="1">
    <citation type="submission" date="2024-06" db="EMBL/GenBank/DDBJ databases">
        <title>Chitinophaga defluvii sp. nov., isolated from municipal sewage.</title>
        <authorList>
            <person name="Zhang L."/>
        </authorList>
    </citation>
    <scope>NUCLEOTIDE SEQUENCE [LARGE SCALE GENOMIC DNA]</scope>
    <source>
        <strain evidence="2 3">H8</strain>
    </source>
</reference>
<evidence type="ECO:0008006" key="4">
    <source>
        <dbReference type="Google" id="ProtNLM"/>
    </source>
</evidence>
<dbReference type="RefSeq" id="WP_354662243.1">
    <property type="nucleotide sequence ID" value="NZ_JBEXAC010000002.1"/>
</dbReference>
<dbReference type="EMBL" id="JBEXAC010000002">
    <property type="protein sequence ID" value="MET6999680.1"/>
    <property type="molecule type" value="Genomic_DNA"/>
</dbReference>
<evidence type="ECO:0000313" key="2">
    <source>
        <dbReference type="EMBL" id="MET6999680.1"/>
    </source>
</evidence>
<organism evidence="2 3">
    <name type="scientific">Chitinophaga defluvii</name>
    <dbReference type="NCBI Taxonomy" id="3163343"/>
    <lineage>
        <taxon>Bacteria</taxon>
        <taxon>Pseudomonadati</taxon>
        <taxon>Bacteroidota</taxon>
        <taxon>Chitinophagia</taxon>
        <taxon>Chitinophagales</taxon>
        <taxon>Chitinophagaceae</taxon>
        <taxon>Chitinophaga</taxon>
    </lineage>
</organism>
<accession>A0ABV2TBN2</accession>
<keyword evidence="1" id="KW-0812">Transmembrane</keyword>
<gene>
    <name evidence="2" type="ORF">ABR189_19985</name>
</gene>
<proteinExistence type="predicted"/>
<keyword evidence="1" id="KW-1133">Transmembrane helix</keyword>
<protein>
    <recommendedName>
        <fullName evidence="4">AsmA-like protein</fullName>
    </recommendedName>
</protein>
<keyword evidence="3" id="KW-1185">Reference proteome</keyword>
<evidence type="ECO:0000256" key="1">
    <source>
        <dbReference type="SAM" id="Phobius"/>
    </source>
</evidence>
<evidence type="ECO:0000313" key="3">
    <source>
        <dbReference type="Proteomes" id="UP001549749"/>
    </source>
</evidence>
<dbReference type="Proteomes" id="UP001549749">
    <property type="component" value="Unassembled WGS sequence"/>
</dbReference>
<keyword evidence="1" id="KW-0472">Membrane</keyword>
<name>A0ABV2TBN2_9BACT</name>